<dbReference type="OrthoDB" id="6057585at2"/>
<reference evidence="2 3" key="1">
    <citation type="journal article" date="2008" name="Int. J. Syst. Evol. Microbiol.">
        <title>Luteimonas marina sp. nov., isolated from seawater.</title>
        <authorList>
            <person name="Baik K.S."/>
            <person name="Park S.C."/>
            <person name="Kim M.S."/>
            <person name="Kim E.M."/>
            <person name="Park C."/>
            <person name="Chun J."/>
            <person name="Seong C.N."/>
        </authorList>
    </citation>
    <scope>NUCLEOTIDE SEQUENCE [LARGE SCALE GENOMIC DNA]</scope>
    <source>
        <strain evidence="2 3">FR1330</strain>
    </source>
</reference>
<gene>
    <name evidence="2" type="ORF">FQY83_13350</name>
</gene>
<dbReference type="AlphaFoldDB" id="A0A5C5U0A2"/>
<organism evidence="2 3">
    <name type="scientific">Luteimonas marina</name>
    <dbReference type="NCBI Taxonomy" id="488485"/>
    <lineage>
        <taxon>Bacteria</taxon>
        <taxon>Pseudomonadati</taxon>
        <taxon>Pseudomonadota</taxon>
        <taxon>Gammaproteobacteria</taxon>
        <taxon>Lysobacterales</taxon>
        <taxon>Lysobacteraceae</taxon>
        <taxon>Luteimonas</taxon>
    </lineage>
</organism>
<dbReference type="Proteomes" id="UP000319980">
    <property type="component" value="Unassembled WGS sequence"/>
</dbReference>
<proteinExistence type="predicted"/>
<feature type="region of interest" description="Disordered" evidence="1">
    <location>
        <begin position="97"/>
        <end position="116"/>
    </location>
</feature>
<sequence length="358" mass="38424">MAFPTNPWIPPIPPIPLIDFNRELNQRVLDLHLQGTDGPRLLHSGPGSDWIPQGQGHDAGRGEVLSTYNDGGQVLLSFQKIVSECDPATDEVSVILGGDPEDPDAGAPSKGGGVATDGEYIYVADTQEVYVYRRTDVEAALQPEAPRPPLRPDAQPSTSQLLQRPVTPTVEAIARIPIDAGDGNDISASYLTLHDGHLYVGDFTSTGITNTFSGRNDPTRDAELRRYALDPDTGLFDPADYRSIEAPKYAQGAVVTDTGVLFSTSLGSGVTAPADDLVFQPTTDTPATFSTDGDAREVGHLPHYAQGLNVIDGELWVTHESAADKYRDNVDDPLDHIQRYSIDDLGLSPGDLGIDTRG</sequence>
<protein>
    <submittedName>
        <fullName evidence="2">Uncharacterized protein</fullName>
    </submittedName>
</protein>
<evidence type="ECO:0000313" key="3">
    <source>
        <dbReference type="Proteomes" id="UP000319980"/>
    </source>
</evidence>
<feature type="region of interest" description="Disordered" evidence="1">
    <location>
        <begin position="140"/>
        <end position="164"/>
    </location>
</feature>
<evidence type="ECO:0000313" key="2">
    <source>
        <dbReference type="EMBL" id="TWT19336.1"/>
    </source>
</evidence>
<dbReference type="EMBL" id="VOHK01000005">
    <property type="protein sequence ID" value="TWT19336.1"/>
    <property type="molecule type" value="Genomic_DNA"/>
</dbReference>
<evidence type="ECO:0000256" key="1">
    <source>
        <dbReference type="SAM" id="MobiDB-lite"/>
    </source>
</evidence>
<keyword evidence="3" id="KW-1185">Reference proteome</keyword>
<accession>A0A5C5U0A2</accession>
<comment type="caution">
    <text evidence="2">The sequence shown here is derived from an EMBL/GenBank/DDBJ whole genome shotgun (WGS) entry which is preliminary data.</text>
</comment>
<dbReference type="RefSeq" id="WP_146388452.1">
    <property type="nucleotide sequence ID" value="NZ_VOHK01000005.1"/>
</dbReference>
<name>A0A5C5U0A2_9GAMM</name>